<dbReference type="Proteomes" id="UP001242732">
    <property type="component" value="Chromosome"/>
</dbReference>
<sequence>MNTSAHAAPEAATHTTAELLLHLTLAYSEPGNAAFPDAQARIRKGFDAVIAALRRQPGIPAADIAALVDAAAAGARFDEIAAPVAGLTSKLPDEEFFNALRESGMLDGLDLRERPAPALPPHHPKFVEAMERLNELQELHGDAVVQMPENRQLWDQAVRHAPPLFLQAIREVAAEMKMLPETKFVDASGQPVYSAEQIADMLGMPVNEVLNDIAELFGDRLPERDVFPVQ</sequence>
<dbReference type="RefSeq" id="WP_011795441.1">
    <property type="nucleotide sequence ID" value="NZ_CP023687.1"/>
</dbReference>
<evidence type="ECO:0000313" key="1">
    <source>
        <dbReference type="EMBL" id="WIY50788.1"/>
    </source>
</evidence>
<proteinExistence type="predicted"/>
<protein>
    <submittedName>
        <fullName evidence="1">Uncharacterized protein</fullName>
    </submittedName>
</protein>
<evidence type="ECO:0000313" key="2">
    <source>
        <dbReference type="Proteomes" id="UP001242732"/>
    </source>
</evidence>
<dbReference type="EMBL" id="CP127363">
    <property type="protein sequence ID" value="WIY50788.1"/>
    <property type="molecule type" value="Genomic_DNA"/>
</dbReference>
<accession>A0ABY9AVB8</accession>
<reference evidence="1 2" key="1">
    <citation type="submission" date="2023-06" db="EMBL/GenBank/DDBJ databases">
        <authorList>
            <person name="Ham H."/>
            <person name="Park D.S."/>
        </authorList>
    </citation>
    <scope>NUCLEOTIDE SEQUENCE [LARGE SCALE GENOMIC DNA]</scope>
    <source>
        <strain evidence="1 2">KACC 17005</strain>
    </source>
</reference>
<gene>
    <name evidence="1" type="ORF">QRO08_09580</name>
</gene>
<organism evidence="1 2">
    <name type="scientific">Paracidovorax citrulli</name>
    <name type="common">Acidovorax citrulli</name>
    <dbReference type="NCBI Taxonomy" id="80869"/>
    <lineage>
        <taxon>Bacteria</taxon>
        <taxon>Pseudomonadati</taxon>
        <taxon>Pseudomonadota</taxon>
        <taxon>Betaproteobacteria</taxon>
        <taxon>Burkholderiales</taxon>
        <taxon>Comamonadaceae</taxon>
        <taxon>Paracidovorax</taxon>
    </lineage>
</organism>
<keyword evidence="2" id="KW-1185">Reference proteome</keyword>
<name>A0ABY9AVB8_PARCI</name>